<evidence type="ECO:0000313" key="9">
    <source>
        <dbReference type="Proteomes" id="UP000240883"/>
    </source>
</evidence>
<dbReference type="Pfam" id="PF08493">
    <property type="entry name" value="AflR"/>
    <property type="match status" value="1"/>
</dbReference>
<evidence type="ECO:0000256" key="6">
    <source>
        <dbReference type="SAM" id="MobiDB-lite"/>
    </source>
</evidence>
<dbReference type="OrthoDB" id="2328572at2759"/>
<keyword evidence="1" id="KW-0479">Metal-binding</keyword>
<dbReference type="GO" id="GO:0005634">
    <property type="term" value="C:nucleus"/>
    <property type="evidence" value="ECO:0007669"/>
    <property type="project" value="InterPro"/>
</dbReference>
<feature type="region of interest" description="Disordered" evidence="6">
    <location>
        <begin position="59"/>
        <end position="120"/>
    </location>
</feature>
<dbReference type="InterPro" id="IPR013700">
    <property type="entry name" value="AflR"/>
</dbReference>
<evidence type="ECO:0000256" key="3">
    <source>
        <dbReference type="ARBA" id="ARBA00023125"/>
    </source>
</evidence>
<reference evidence="8 9" key="1">
    <citation type="journal article" date="2018" name="Front. Microbiol.">
        <title>Genome-Wide Analysis of Corynespora cassiicola Leaf Fall Disease Putative Effectors.</title>
        <authorList>
            <person name="Lopez D."/>
            <person name="Ribeiro S."/>
            <person name="Label P."/>
            <person name="Fumanal B."/>
            <person name="Venisse J.S."/>
            <person name="Kohler A."/>
            <person name="de Oliveira R.R."/>
            <person name="Labutti K."/>
            <person name="Lipzen A."/>
            <person name="Lail K."/>
            <person name="Bauer D."/>
            <person name="Ohm R.A."/>
            <person name="Barry K.W."/>
            <person name="Spatafora J."/>
            <person name="Grigoriev I.V."/>
            <person name="Martin F.M."/>
            <person name="Pujade-Renaud V."/>
        </authorList>
    </citation>
    <scope>NUCLEOTIDE SEQUENCE [LARGE SCALE GENOMIC DNA]</scope>
    <source>
        <strain evidence="8 9">Philippines</strain>
    </source>
</reference>
<protein>
    <recommendedName>
        <fullName evidence="7">Zn(2)-C6 fungal-type domain-containing protein</fullName>
    </recommendedName>
</protein>
<accession>A0A2T2NAW2</accession>
<evidence type="ECO:0000256" key="1">
    <source>
        <dbReference type="ARBA" id="ARBA00022723"/>
    </source>
</evidence>
<feature type="domain" description="Zn(2)-C6 fungal-type" evidence="7">
    <location>
        <begin position="20"/>
        <end position="50"/>
    </location>
</feature>
<dbReference type="GO" id="GO:0003677">
    <property type="term" value="F:DNA binding"/>
    <property type="evidence" value="ECO:0007669"/>
    <property type="project" value="UniProtKB-KW"/>
</dbReference>
<keyword evidence="5" id="KW-0539">Nucleus</keyword>
<dbReference type="PANTHER" id="PTHR31069:SF31">
    <property type="entry name" value="MONODICTYPHENONE CLUSTER TRANSCRIPTION FACTOR-RELATED"/>
    <property type="match status" value="1"/>
</dbReference>
<dbReference type="PROSITE" id="PS00463">
    <property type="entry name" value="ZN2_CY6_FUNGAL_1"/>
    <property type="match status" value="1"/>
</dbReference>
<dbReference type="InterPro" id="IPR050675">
    <property type="entry name" value="OAF3"/>
</dbReference>
<evidence type="ECO:0000259" key="7">
    <source>
        <dbReference type="PROSITE" id="PS50048"/>
    </source>
</evidence>
<dbReference type="InterPro" id="IPR001138">
    <property type="entry name" value="Zn2Cys6_DnaBD"/>
</dbReference>
<gene>
    <name evidence="8" type="ORF">BS50DRAFT_612702</name>
</gene>
<evidence type="ECO:0000313" key="8">
    <source>
        <dbReference type="EMBL" id="PSN62386.1"/>
    </source>
</evidence>
<dbReference type="GO" id="GO:0000981">
    <property type="term" value="F:DNA-binding transcription factor activity, RNA polymerase II-specific"/>
    <property type="evidence" value="ECO:0007669"/>
    <property type="project" value="InterPro"/>
</dbReference>
<dbReference type="SUPFAM" id="SSF57701">
    <property type="entry name" value="Zn2/Cys6 DNA-binding domain"/>
    <property type="match status" value="1"/>
</dbReference>
<sequence>MTTPHSPSESNVQRRKIRDSCNNCSGQKIRCGKQRPSCARCATKGLVCNYSFSQRTGRRSASSSNAQTVGLTNLPSSNNNTTSPSVIDSQSLFGPTITMTPSLSPPIEDASTRAPAESPNDTYFGVFEDTSFFPDLSLDDLNPATIETEATGSNGHWQNLPTSTLSTSLRTLDPIADGLTLEQMQEETENTGPAKTYHRGHDCMALALKVVYELDVMRGPCLVATSDPLSWTASSQSEVRDVDTVLFVNRDAAKSIKKILDCSCSSDRTVSLACYLAATKIVEWYGAAIGIVDERPEQGNHNENDMTSNNGRGSMANRIVSRPIFMGKYCLDQKVQRAVRAKVVLSELKEHLQPLIARLPKFHVSGMESEQDHSFSRDTDNTSMSCVLRNQLRHVIQAAKDLNANG</sequence>
<dbReference type="EMBL" id="KZ678141">
    <property type="protein sequence ID" value="PSN62386.1"/>
    <property type="molecule type" value="Genomic_DNA"/>
</dbReference>
<organism evidence="8 9">
    <name type="scientific">Corynespora cassiicola Philippines</name>
    <dbReference type="NCBI Taxonomy" id="1448308"/>
    <lineage>
        <taxon>Eukaryota</taxon>
        <taxon>Fungi</taxon>
        <taxon>Dikarya</taxon>
        <taxon>Ascomycota</taxon>
        <taxon>Pezizomycotina</taxon>
        <taxon>Dothideomycetes</taxon>
        <taxon>Pleosporomycetidae</taxon>
        <taxon>Pleosporales</taxon>
        <taxon>Corynesporascaceae</taxon>
        <taxon>Corynespora</taxon>
    </lineage>
</organism>
<keyword evidence="9" id="KW-1185">Reference proteome</keyword>
<dbReference type="Pfam" id="PF00172">
    <property type="entry name" value="Zn_clus"/>
    <property type="match status" value="1"/>
</dbReference>
<dbReference type="CDD" id="cd00067">
    <property type="entry name" value="GAL4"/>
    <property type="match status" value="1"/>
</dbReference>
<feature type="compositionally biased region" description="Polar residues" evidence="6">
    <location>
        <begin position="86"/>
        <end position="102"/>
    </location>
</feature>
<keyword evidence="2" id="KW-0805">Transcription regulation</keyword>
<name>A0A2T2NAW2_CORCC</name>
<dbReference type="AlphaFoldDB" id="A0A2T2NAW2"/>
<feature type="compositionally biased region" description="Polar residues" evidence="6">
    <location>
        <begin position="59"/>
        <end position="70"/>
    </location>
</feature>
<dbReference type="InterPro" id="IPR036864">
    <property type="entry name" value="Zn2-C6_fun-type_DNA-bd_sf"/>
</dbReference>
<dbReference type="GO" id="GO:0008270">
    <property type="term" value="F:zinc ion binding"/>
    <property type="evidence" value="ECO:0007669"/>
    <property type="project" value="InterPro"/>
</dbReference>
<dbReference type="SMART" id="SM00066">
    <property type="entry name" value="GAL4"/>
    <property type="match status" value="1"/>
</dbReference>
<keyword evidence="3" id="KW-0238">DNA-binding</keyword>
<proteinExistence type="predicted"/>
<dbReference type="PROSITE" id="PS50048">
    <property type="entry name" value="ZN2_CY6_FUNGAL_2"/>
    <property type="match status" value="1"/>
</dbReference>
<dbReference type="PRINTS" id="PR00755">
    <property type="entry name" value="AFLATOXINBRP"/>
</dbReference>
<keyword evidence="4" id="KW-0804">Transcription</keyword>
<evidence type="ECO:0000256" key="2">
    <source>
        <dbReference type="ARBA" id="ARBA00023015"/>
    </source>
</evidence>
<feature type="compositionally biased region" description="Low complexity" evidence="6">
    <location>
        <begin position="71"/>
        <end position="85"/>
    </location>
</feature>
<dbReference type="PANTHER" id="PTHR31069">
    <property type="entry name" value="OLEATE-ACTIVATED TRANSCRIPTION FACTOR 1-RELATED"/>
    <property type="match status" value="1"/>
</dbReference>
<evidence type="ECO:0000256" key="4">
    <source>
        <dbReference type="ARBA" id="ARBA00023163"/>
    </source>
</evidence>
<dbReference type="Gene3D" id="4.10.240.10">
    <property type="entry name" value="Zn(2)-C6 fungal-type DNA-binding domain"/>
    <property type="match status" value="1"/>
</dbReference>
<evidence type="ECO:0000256" key="5">
    <source>
        <dbReference type="ARBA" id="ARBA00023242"/>
    </source>
</evidence>
<dbReference type="Proteomes" id="UP000240883">
    <property type="component" value="Unassembled WGS sequence"/>
</dbReference>
<dbReference type="GO" id="GO:0045122">
    <property type="term" value="P:aflatoxin biosynthetic process"/>
    <property type="evidence" value="ECO:0007669"/>
    <property type="project" value="InterPro"/>
</dbReference>